<evidence type="ECO:0000313" key="11">
    <source>
        <dbReference type="Proteomes" id="UP000078561"/>
    </source>
</evidence>
<evidence type="ECO:0000256" key="5">
    <source>
        <dbReference type="ARBA" id="ARBA00022771"/>
    </source>
</evidence>
<feature type="compositionally biased region" description="Low complexity" evidence="8">
    <location>
        <begin position="311"/>
        <end position="324"/>
    </location>
</feature>
<dbReference type="OrthoDB" id="5594178at2759"/>
<feature type="compositionally biased region" description="Low complexity" evidence="8">
    <location>
        <begin position="730"/>
        <end position="743"/>
    </location>
</feature>
<feature type="compositionally biased region" description="Low complexity" evidence="8">
    <location>
        <begin position="606"/>
        <end position="625"/>
    </location>
</feature>
<sequence length="794" mass="89472">MDTSVTPKGHWYVPTCHYGVELSGMFPFLVSIPFPSSTVLLNESPMTSQSMQLTSNIDQVTHFRFDLLYRLLFVYILLYPRLSIPTTPNSLLIFCNMREPNLCFPSHNKAAVCITSALYDRRALDCTASLPLVNSLTHLAYLTSTSPRIREILVKDGGLERLVRILSPQHLEPERRNLWKWSLAFQCVVNVGVRGTEQIRTKVVDAGMIPIVLHVLENFLRALELVRQESDRQDNKAANSNLLPSSASSSSTQHTDYTGHQELLEGLLSRSRPAEQNVLDSHQLVDTTRLQPTTTATMPLPIVNTANLPPSTTTSSSSSSNNNNDTMIPTTADDNNNSLHGKSISPRQEHRVLRKSTFPYIKMTAAQRRRNRLNRTARKTVPTWQDPREPNIDNVFYREEDILLSLQLLAYLSKYPHIRNQFHTNYDRNVFSVVERFCHRLHPNPIQYWAGVIMRNACRKDETKGGTRRCANMHCGKWESQPREFAKCRRCRKAKYCCKACQSKAWSDGHRWWCVERHGTVPPPPSTLQSSTTAAATAATTVAPAATIIQQPQQQRQQQPQQQPQQPQPRNNTQFIEQVQRYQMLQQQLLSEPDAPVGTNAPTTNTPWTRSATPTPSATTPSNNTDGRLVSDMHSQQSLGEATFTGTEGTSSDLDSTQRDEQENDSDRAAPTSAQVYQSRVDQFRRQHRHQAFQHLLSTPATTVPTMNPIGHRLYSPGQQRTAQSEDQHPLPQQQQQQSPQPSAILVNDLPLGNTRNNISVIDQDLDESTQNGSTESPGNHASLLMDVGMQMEI</sequence>
<feature type="compositionally biased region" description="Polar residues" evidence="8">
    <location>
        <begin position="633"/>
        <end position="655"/>
    </location>
</feature>
<dbReference type="GO" id="GO:1990304">
    <property type="term" value="C:MUB1-RAD6-UBR2 ubiquitin ligase complex"/>
    <property type="evidence" value="ECO:0007669"/>
    <property type="project" value="TreeGrafter"/>
</dbReference>
<evidence type="ECO:0000256" key="2">
    <source>
        <dbReference type="ARBA" id="ARBA00010655"/>
    </source>
</evidence>
<protein>
    <recommendedName>
        <fullName evidence="9">MYND-type domain-containing protein</fullName>
    </recommendedName>
</protein>
<feature type="compositionally biased region" description="Polar residues" evidence="8">
    <location>
        <begin position="769"/>
        <end position="780"/>
    </location>
</feature>
<keyword evidence="5 7" id="KW-0863">Zinc-finger</keyword>
<dbReference type="InterPro" id="IPR002893">
    <property type="entry name" value="Znf_MYND"/>
</dbReference>
<keyword evidence="4" id="KW-0479">Metal-binding</keyword>
<dbReference type="FunCoup" id="A0A168L504">
    <property type="interactions" value="1"/>
</dbReference>
<dbReference type="PROSITE" id="PS50865">
    <property type="entry name" value="ZF_MYND_2"/>
    <property type="match status" value="1"/>
</dbReference>
<evidence type="ECO:0000256" key="7">
    <source>
        <dbReference type="PROSITE-ProRule" id="PRU00134"/>
    </source>
</evidence>
<keyword evidence="11" id="KW-1185">Reference proteome</keyword>
<dbReference type="Pfam" id="PF01753">
    <property type="entry name" value="zf-MYND"/>
    <property type="match status" value="1"/>
</dbReference>
<keyword evidence="3" id="KW-0963">Cytoplasm</keyword>
<dbReference type="SUPFAM" id="SSF48371">
    <property type="entry name" value="ARM repeat"/>
    <property type="match status" value="1"/>
</dbReference>
<feature type="region of interest" description="Disordered" evidence="8">
    <location>
        <begin position="698"/>
        <end position="751"/>
    </location>
</feature>
<feature type="domain" description="MYND-type" evidence="9">
    <location>
        <begin position="472"/>
        <end position="514"/>
    </location>
</feature>
<dbReference type="SUPFAM" id="SSF144232">
    <property type="entry name" value="HIT/MYND zinc finger-like"/>
    <property type="match status" value="1"/>
</dbReference>
<organism evidence="10">
    <name type="scientific">Absidia glauca</name>
    <name type="common">Pin mould</name>
    <dbReference type="NCBI Taxonomy" id="4829"/>
    <lineage>
        <taxon>Eukaryota</taxon>
        <taxon>Fungi</taxon>
        <taxon>Fungi incertae sedis</taxon>
        <taxon>Mucoromycota</taxon>
        <taxon>Mucoromycotina</taxon>
        <taxon>Mucoromycetes</taxon>
        <taxon>Mucorales</taxon>
        <taxon>Cunninghamellaceae</taxon>
        <taxon>Absidia</taxon>
    </lineage>
</organism>
<evidence type="ECO:0000256" key="4">
    <source>
        <dbReference type="ARBA" id="ARBA00022723"/>
    </source>
</evidence>
<evidence type="ECO:0000256" key="1">
    <source>
        <dbReference type="ARBA" id="ARBA00004496"/>
    </source>
</evidence>
<accession>A0A168L504</accession>
<dbReference type="EMBL" id="LT550653">
    <property type="protein sequence ID" value="SAL96079.1"/>
    <property type="molecule type" value="Genomic_DNA"/>
</dbReference>
<comment type="similarity">
    <text evidence="2">Belongs to the MUB1/samB family.</text>
</comment>
<keyword evidence="6" id="KW-0862">Zinc</keyword>
<dbReference type="GO" id="GO:0006511">
    <property type="term" value="P:ubiquitin-dependent protein catabolic process"/>
    <property type="evidence" value="ECO:0007669"/>
    <property type="project" value="TreeGrafter"/>
</dbReference>
<evidence type="ECO:0000259" key="9">
    <source>
        <dbReference type="PROSITE" id="PS50865"/>
    </source>
</evidence>
<dbReference type="InterPro" id="IPR051664">
    <property type="entry name" value="MYND-type_zinc_finger"/>
</dbReference>
<evidence type="ECO:0000256" key="6">
    <source>
        <dbReference type="ARBA" id="ARBA00022833"/>
    </source>
</evidence>
<dbReference type="GO" id="GO:0008270">
    <property type="term" value="F:zinc ion binding"/>
    <property type="evidence" value="ECO:0007669"/>
    <property type="project" value="UniProtKB-KW"/>
</dbReference>
<feature type="compositionally biased region" description="Basic and acidic residues" evidence="8">
    <location>
        <begin position="656"/>
        <end position="668"/>
    </location>
</feature>
<dbReference type="Gene3D" id="1.25.10.10">
    <property type="entry name" value="Leucine-rich Repeat Variant"/>
    <property type="match status" value="1"/>
</dbReference>
<dbReference type="AlphaFoldDB" id="A0A168L504"/>
<feature type="compositionally biased region" description="Polar residues" evidence="8">
    <location>
        <begin position="672"/>
        <end position="681"/>
    </location>
</feature>
<name>A0A168L504_ABSGL</name>
<feature type="compositionally biased region" description="Low complexity" evidence="8">
    <location>
        <begin position="549"/>
        <end position="570"/>
    </location>
</feature>
<dbReference type="Proteomes" id="UP000078561">
    <property type="component" value="Unassembled WGS sequence"/>
</dbReference>
<dbReference type="GO" id="GO:0005737">
    <property type="term" value="C:cytoplasm"/>
    <property type="evidence" value="ECO:0007669"/>
    <property type="project" value="UniProtKB-SubCell"/>
</dbReference>
<feature type="compositionally biased region" description="Low complexity" evidence="8">
    <location>
        <begin position="237"/>
        <end position="251"/>
    </location>
</feature>
<dbReference type="PANTHER" id="PTHR47442:SF1">
    <property type="entry name" value="MYND-TYPE ZINC FINGER PROTEIN MUB1"/>
    <property type="match status" value="1"/>
</dbReference>
<feature type="region of interest" description="Disordered" evidence="8">
    <location>
        <begin position="231"/>
        <end position="256"/>
    </location>
</feature>
<evidence type="ECO:0000256" key="8">
    <source>
        <dbReference type="SAM" id="MobiDB-lite"/>
    </source>
</evidence>
<dbReference type="PANTHER" id="PTHR47442">
    <property type="entry name" value="MYND-TYPE ZINC FINGER PROTEIN MUB1"/>
    <property type="match status" value="1"/>
</dbReference>
<feature type="region of interest" description="Disordered" evidence="8">
    <location>
        <begin position="292"/>
        <end position="351"/>
    </location>
</feature>
<proteinExistence type="inferred from homology"/>
<reference evidence="10" key="1">
    <citation type="submission" date="2016-04" db="EMBL/GenBank/DDBJ databases">
        <authorList>
            <person name="Evans L.H."/>
            <person name="Alamgir A."/>
            <person name="Owens N."/>
            <person name="Weber N.D."/>
            <person name="Virtaneva K."/>
            <person name="Barbian K."/>
            <person name="Babar A."/>
            <person name="Rosenke K."/>
        </authorList>
    </citation>
    <scope>NUCLEOTIDE SEQUENCE [LARGE SCALE GENOMIC DNA]</scope>
    <source>
        <strain evidence="10">CBS 101.48</strain>
    </source>
</reference>
<dbReference type="GO" id="GO:0007163">
    <property type="term" value="P:establishment or maintenance of cell polarity"/>
    <property type="evidence" value="ECO:0007669"/>
    <property type="project" value="TreeGrafter"/>
</dbReference>
<feature type="region of interest" description="Disordered" evidence="8">
    <location>
        <begin position="593"/>
        <end position="686"/>
    </location>
</feature>
<gene>
    <name evidence="10" type="primary">ABSGL_01447.1 scaffold 1580</name>
</gene>
<feature type="region of interest" description="Disordered" evidence="8">
    <location>
        <begin position="768"/>
        <end position="794"/>
    </location>
</feature>
<comment type="subcellular location">
    <subcellularLocation>
        <location evidence="1">Cytoplasm</location>
    </subcellularLocation>
</comment>
<feature type="region of interest" description="Disordered" evidence="8">
    <location>
        <begin position="549"/>
        <end position="571"/>
    </location>
</feature>
<evidence type="ECO:0000313" key="10">
    <source>
        <dbReference type="EMBL" id="SAL96079.1"/>
    </source>
</evidence>
<dbReference type="InterPro" id="IPR016024">
    <property type="entry name" value="ARM-type_fold"/>
</dbReference>
<dbReference type="InterPro" id="IPR011989">
    <property type="entry name" value="ARM-like"/>
</dbReference>
<dbReference type="InParanoid" id="A0A168L504"/>
<dbReference type="Gene3D" id="6.10.140.2220">
    <property type="match status" value="1"/>
</dbReference>
<evidence type="ECO:0000256" key="3">
    <source>
        <dbReference type="ARBA" id="ARBA00022490"/>
    </source>
</evidence>
<feature type="compositionally biased region" description="Polar residues" evidence="8">
    <location>
        <begin position="325"/>
        <end position="340"/>
    </location>
</feature>